<dbReference type="CDD" id="cd04301">
    <property type="entry name" value="NAT_SF"/>
    <property type="match status" value="1"/>
</dbReference>
<evidence type="ECO:0000313" key="3">
    <source>
        <dbReference type="Proteomes" id="UP000555393"/>
    </source>
</evidence>
<dbReference type="InterPro" id="IPR000182">
    <property type="entry name" value="GNAT_dom"/>
</dbReference>
<dbReference type="RefSeq" id="WP_184219355.1">
    <property type="nucleotide sequence ID" value="NZ_JACIIU010000001.1"/>
</dbReference>
<dbReference type="Gene3D" id="3.40.630.30">
    <property type="match status" value="1"/>
</dbReference>
<dbReference type="PROSITE" id="PS51186">
    <property type="entry name" value="GNAT"/>
    <property type="match status" value="1"/>
</dbReference>
<gene>
    <name evidence="2" type="ORF">FHS77_000455</name>
</gene>
<proteinExistence type="predicted"/>
<keyword evidence="3" id="KW-1185">Reference proteome</keyword>
<dbReference type="SUPFAM" id="SSF55729">
    <property type="entry name" value="Acyl-CoA N-acyltransferases (Nat)"/>
    <property type="match status" value="1"/>
</dbReference>
<dbReference type="EMBL" id="JACIIU010000001">
    <property type="protein sequence ID" value="MBB6259947.1"/>
    <property type="molecule type" value="Genomic_DNA"/>
</dbReference>
<dbReference type="Pfam" id="PF00583">
    <property type="entry name" value="Acetyltransf_1"/>
    <property type="match status" value="1"/>
</dbReference>
<evidence type="ECO:0000313" key="2">
    <source>
        <dbReference type="EMBL" id="MBB6259947.1"/>
    </source>
</evidence>
<organism evidence="2 3">
    <name type="scientific">Paenochrobactrum gallinarii</name>
    <dbReference type="NCBI Taxonomy" id="643673"/>
    <lineage>
        <taxon>Bacteria</taxon>
        <taxon>Pseudomonadati</taxon>
        <taxon>Pseudomonadota</taxon>
        <taxon>Alphaproteobacteria</taxon>
        <taxon>Hyphomicrobiales</taxon>
        <taxon>Brucellaceae</taxon>
        <taxon>Paenochrobactrum</taxon>
    </lineage>
</organism>
<dbReference type="Proteomes" id="UP000555393">
    <property type="component" value="Unassembled WGS sequence"/>
</dbReference>
<sequence length="178" mass="19416">MKQTELTYVQENAAHNQQIEDINAEAFGPGRFTRAAHFIREGGPHDLRLSFVALDGDTVIASVRLTRITIGGTPAVMLGPLAVRPEFKNRGIGRHLMQMSMDASKAVGDKLIVLVGDEPYYGPFGFKMIKPGSVTMPAPVDPRRLLACELREGAMEHVSGVMRYAGHHHTAALLKKAS</sequence>
<accession>A0A841LTX5</accession>
<dbReference type="AlphaFoldDB" id="A0A841LTX5"/>
<keyword evidence="2" id="KW-0808">Transferase</keyword>
<feature type="domain" description="N-acetyltransferase" evidence="1">
    <location>
        <begin position="6"/>
        <end position="151"/>
    </location>
</feature>
<reference evidence="2 3" key="1">
    <citation type="submission" date="2020-08" db="EMBL/GenBank/DDBJ databases">
        <title>Genomic Encyclopedia of Type Strains, Phase IV (KMG-IV): sequencing the most valuable type-strain genomes for metagenomic binning, comparative biology and taxonomic classification.</title>
        <authorList>
            <person name="Goeker M."/>
        </authorList>
    </citation>
    <scope>NUCLEOTIDE SEQUENCE [LARGE SCALE GENOMIC DNA]</scope>
    <source>
        <strain evidence="2 3">DSM 22336</strain>
    </source>
</reference>
<name>A0A841LTX5_9HYPH</name>
<dbReference type="InterPro" id="IPR016181">
    <property type="entry name" value="Acyl_CoA_acyltransferase"/>
</dbReference>
<protein>
    <submittedName>
        <fullName evidence="2">Putative N-acetyltransferase YhbS</fullName>
    </submittedName>
</protein>
<evidence type="ECO:0000259" key="1">
    <source>
        <dbReference type="PROSITE" id="PS51186"/>
    </source>
</evidence>
<dbReference type="GO" id="GO:0016747">
    <property type="term" value="F:acyltransferase activity, transferring groups other than amino-acyl groups"/>
    <property type="evidence" value="ECO:0007669"/>
    <property type="project" value="InterPro"/>
</dbReference>
<comment type="caution">
    <text evidence="2">The sequence shown here is derived from an EMBL/GenBank/DDBJ whole genome shotgun (WGS) entry which is preliminary data.</text>
</comment>